<keyword evidence="4 6" id="KW-0862">Zinc</keyword>
<sequence length="268" mass="29175">MRRFSRSLAAAAVSLGLLSGCAGMADALGYNTQALNAHSAQSYQQLRVQAQRSEVLDTRSATARRVQRVFQRMKPHAEAANRTGVPFQWEMMVIRSKEMNAWAMPGGKMAVYTGLVETLNLTDDEIAAVVGHEMTHALLEHSKQAVGQKVLTGLALDIGGRVVASQTGISSEAIGLSQGLLAEYGIGLPYSRHHEREADSGGMLLMAQAGYDPRAAVTVWEKMAAYQGSGNALSGMLSTHPSNQSRIEELRRQLPSVLPVYEQNRRRR</sequence>
<evidence type="ECO:0000313" key="9">
    <source>
        <dbReference type="EMBL" id="QMT41000.1"/>
    </source>
</evidence>
<keyword evidence="7" id="KW-0732">Signal</keyword>
<feature type="chain" id="PRO_5027886698" evidence="7">
    <location>
        <begin position="25"/>
        <end position="268"/>
    </location>
</feature>
<evidence type="ECO:0000256" key="6">
    <source>
        <dbReference type="RuleBase" id="RU003983"/>
    </source>
</evidence>
<dbReference type="Proteomes" id="UP000514752">
    <property type="component" value="Chromosome"/>
</dbReference>
<reference evidence="9 10" key="1">
    <citation type="submission" date="2020-07" db="EMBL/GenBank/DDBJ databases">
        <title>Genomic diversity of species in the Neisseriaceae family.</title>
        <authorList>
            <person name="Vincent A.T."/>
            <person name="Bernet E."/>
            <person name="Veyrier F.J."/>
        </authorList>
    </citation>
    <scope>NUCLEOTIDE SEQUENCE [LARGE SCALE GENOMIC DNA]</scope>
    <source>
        <strain evidence="9 10">DSM 22244</strain>
    </source>
</reference>
<protein>
    <submittedName>
        <fullName evidence="9">M48 family metallopeptidase</fullName>
    </submittedName>
</protein>
<evidence type="ECO:0000259" key="8">
    <source>
        <dbReference type="Pfam" id="PF01435"/>
    </source>
</evidence>
<dbReference type="InterPro" id="IPR001915">
    <property type="entry name" value="Peptidase_M48"/>
</dbReference>
<evidence type="ECO:0000256" key="3">
    <source>
        <dbReference type="ARBA" id="ARBA00022801"/>
    </source>
</evidence>
<accession>A0A7D7N615</accession>
<dbReference type="GO" id="GO:0016020">
    <property type="term" value="C:membrane"/>
    <property type="evidence" value="ECO:0007669"/>
    <property type="project" value="TreeGrafter"/>
</dbReference>
<comment type="similarity">
    <text evidence="6">Belongs to the peptidase M48 family.</text>
</comment>
<name>A0A7D7N615_9NEIS</name>
<dbReference type="PANTHER" id="PTHR22726:SF1">
    <property type="entry name" value="METALLOENDOPEPTIDASE OMA1, MITOCHONDRIAL"/>
    <property type="match status" value="1"/>
</dbReference>
<dbReference type="GO" id="GO:0051603">
    <property type="term" value="P:proteolysis involved in protein catabolic process"/>
    <property type="evidence" value="ECO:0007669"/>
    <property type="project" value="TreeGrafter"/>
</dbReference>
<keyword evidence="1 6" id="KW-0645">Protease</keyword>
<comment type="cofactor">
    <cofactor evidence="6">
        <name>Zn(2+)</name>
        <dbReference type="ChEBI" id="CHEBI:29105"/>
    </cofactor>
    <text evidence="6">Binds 1 zinc ion per subunit.</text>
</comment>
<dbReference type="KEGG" id="nsg:H3L94_02835"/>
<evidence type="ECO:0000256" key="1">
    <source>
        <dbReference type="ARBA" id="ARBA00022670"/>
    </source>
</evidence>
<dbReference type="EMBL" id="CP059567">
    <property type="protein sequence ID" value="QMT41000.1"/>
    <property type="molecule type" value="Genomic_DNA"/>
</dbReference>
<dbReference type="Gene3D" id="3.30.2010.10">
    <property type="entry name" value="Metalloproteases ('zincins'), catalytic domain"/>
    <property type="match status" value="1"/>
</dbReference>
<evidence type="ECO:0000256" key="2">
    <source>
        <dbReference type="ARBA" id="ARBA00022723"/>
    </source>
</evidence>
<keyword evidence="5 6" id="KW-0482">Metalloprotease</keyword>
<dbReference type="AlphaFoldDB" id="A0A7D7N615"/>
<evidence type="ECO:0000256" key="7">
    <source>
        <dbReference type="SAM" id="SignalP"/>
    </source>
</evidence>
<dbReference type="RefSeq" id="WP_182122580.1">
    <property type="nucleotide sequence ID" value="NZ_CP059567.1"/>
</dbReference>
<dbReference type="PANTHER" id="PTHR22726">
    <property type="entry name" value="METALLOENDOPEPTIDASE OMA1"/>
    <property type="match status" value="1"/>
</dbReference>
<feature type="signal peptide" evidence="7">
    <location>
        <begin position="1"/>
        <end position="24"/>
    </location>
</feature>
<dbReference type="GO" id="GO:0004222">
    <property type="term" value="F:metalloendopeptidase activity"/>
    <property type="evidence" value="ECO:0007669"/>
    <property type="project" value="InterPro"/>
</dbReference>
<dbReference type="Pfam" id="PF01435">
    <property type="entry name" value="Peptidase_M48"/>
    <property type="match status" value="1"/>
</dbReference>
<keyword evidence="3 6" id="KW-0378">Hydrolase</keyword>
<evidence type="ECO:0000256" key="4">
    <source>
        <dbReference type="ARBA" id="ARBA00022833"/>
    </source>
</evidence>
<dbReference type="PROSITE" id="PS51257">
    <property type="entry name" value="PROKAR_LIPOPROTEIN"/>
    <property type="match status" value="1"/>
</dbReference>
<dbReference type="InterPro" id="IPR051156">
    <property type="entry name" value="Mito/Outer_Membr_Metalloprot"/>
</dbReference>
<feature type="domain" description="Peptidase M48" evidence="8">
    <location>
        <begin position="61"/>
        <end position="252"/>
    </location>
</feature>
<evidence type="ECO:0000256" key="5">
    <source>
        <dbReference type="ARBA" id="ARBA00023049"/>
    </source>
</evidence>
<evidence type="ECO:0000313" key="10">
    <source>
        <dbReference type="Proteomes" id="UP000514752"/>
    </source>
</evidence>
<dbReference type="CDD" id="cd07331">
    <property type="entry name" value="M48C_Oma1_like"/>
    <property type="match status" value="1"/>
</dbReference>
<dbReference type="GO" id="GO:0046872">
    <property type="term" value="F:metal ion binding"/>
    <property type="evidence" value="ECO:0007669"/>
    <property type="project" value="UniProtKB-KW"/>
</dbReference>
<proteinExistence type="inferred from homology"/>
<organism evidence="9 10">
    <name type="scientific">Neisseria shayeganii</name>
    <dbReference type="NCBI Taxonomy" id="607712"/>
    <lineage>
        <taxon>Bacteria</taxon>
        <taxon>Pseudomonadati</taxon>
        <taxon>Pseudomonadota</taxon>
        <taxon>Betaproteobacteria</taxon>
        <taxon>Neisseriales</taxon>
        <taxon>Neisseriaceae</taxon>
        <taxon>Neisseria</taxon>
    </lineage>
</organism>
<gene>
    <name evidence="9" type="ORF">H3L94_02835</name>
</gene>
<keyword evidence="2" id="KW-0479">Metal-binding</keyword>